<accession>A0A6C0KQ93</accession>
<proteinExistence type="predicted"/>
<evidence type="ECO:0000313" key="1">
    <source>
        <dbReference type="EMBL" id="QHU20142.1"/>
    </source>
</evidence>
<protein>
    <submittedName>
        <fullName evidence="1">Uncharacterized protein</fullName>
    </submittedName>
</protein>
<organism evidence="1">
    <name type="scientific">viral metagenome</name>
    <dbReference type="NCBI Taxonomy" id="1070528"/>
    <lineage>
        <taxon>unclassified sequences</taxon>
        <taxon>metagenomes</taxon>
        <taxon>organismal metagenomes</taxon>
    </lineage>
</organism>
<name>A0A6C0KQ93_9ZZZZ</name>
<dbReference type="AlphaFoldDB" id="A0A6C0KQ93"/>
<sequence length="76" mass="9156">MRGSVAESLGIIPNREINVPFKIWFDYYKNDISHIYELVEDKLYDVYPFTEKKFSDEKMFKKFALMLYKSSSKMIK</sequence>
<dbReference type="EMBL" id="MN740962">
    <property type="protein sequence ID" value="QHU20142.1"/>
    <property type="molecule type" value="Genomic_DNA"/>
</dbReference>
<reference evidence="1" key="1">
    <citation type="journal article" date="2020" name="Nature">
        <title>Giant virus diversity and host interactions through global metagenomics.</title>
        <authorList>
            <person name="Schulz F."/>
            <person name="Roux S."/>
            <person name="Paez-Espino D."/>
            <person name="Jungbluth S."/>
            <person name="Walsh D.A."/>
            <person name="Denef V.J."/>
            <person name="McMahon K.D."/>
            <person name="Konstantinidis K.T."/>
            <person name="Eloe-Fadrosh E.A."/>
            <person name="Kyrpides N.C."/>
            <person name="Woyke T."/>
        </authorList>
    </citation>
    <scope>NUCLEOTIDE SEQUENCE</scope>
    <source>
        <strain evidence="1">GVMAG-S-3300013014-136</strain>
    </source>
</reference>